<feature type="transmembrane region" description="Helical" evidence="1">
    <location>
        <begin position="32"/>
        <end position="53"/>
    </location>
</feature>
<dbReference type="InterPro" id="IPR012902">
    <property type="entry name" value="N_methyl_site"/>
</dbReference>
<evidence type="ECO:0000256" key="1">
    <source>
        <dbReference type="SAM" id="Phobius"/>
    </source>
</evidence>
<accession>A0A9X1MFR2</accession>
<dbReference type="InterPro" id="IPR045584">
    <property type="entry name" value="Pilin-like"/>
</dbReference>
<dbReference type="RefSeq" id="WP_227897247.1">
    <property type="nucleotide sequence ID" value="NZ_CP099467.1"/>
</dbReference>
<gene>
    <name evidence="2" type="ORF">LJ757_15825</name>
</gene>
<dbReference type="PROSITE" id="PS00409">
    <property type="entry name" value="PROKAR_NTER_METHYL"/>
    <property type="match status" value="1"/>
</dbReference>
<dbReference type="EMBL" id="JAJFZV010000018">
    <property type="protein sequence ID" value="MCC3299259.1"/>
    <property type="molecule type" value="Genomic_DNA"/>
</dbReference>
<evidence type="ECO:0000313" key="3">
    <source>
        <dbReference type="Proteomes" id="UP001139158"/>
    </source>
</evidence>
<evidence type="ECO:0000313" key="2">
    <source>
        <dbReference type="EMBL" id="MCC3299259.1"/>
    </source>
</evidence>
<reference evidence="2" key="1">
    <citation type="submission" date="2021-10" db="EMBL/GenBank/DDBJ databases">
        <title>Novel species in genus Arthrobacter.</title>
        <authorList>
            <person name="Liu Y."/>
        </authorList>
    </citation>
    <scope>NUCLEOTIDE SEQUENCE</scope>
    <source>
        <strain evidence="2">Zg-Y453</strain>
    </source>
</reference>
<comment type="caution">
    <text evidence="2">The sequence shown here is derived from an EMBL/GenBank/DDBJ whole genome shotgun (WGS) entry which is preliminary data.</text>
</comment>
<dbReference type="Gene3D" id="3.30.700.10">
    <property type="entry name" value="Glycoprotein, Type 4 Pilin"/>
    <property type="match status" value="1"/>
</dbReference>
<keyword evidence="1" id="KW-0812">Transmembrane</keyword>
<dbReference type="Proteomes" id="UP001139158">
    <property type="component" value="Unassembled WGS sequence"/>
</dbReference>
<sequence length="162" mass="16640">MTSSTLTLDPAKLRARALGRKNPEAEARTDGGFSLIEIMAAMAIIAILALAILPQFGKFFERAAVQNLAGEVSNAALLVESDYSLTGKATYKLPGVTASVADSKRSTDTTLVGSLLTEAGADAAAGANGYGFKIVGTNPGVTNYTVIYKSTGTTPGLVIAPK</sequence>
<protein>
    <submittedName>
        <fullName evidence="2">Prepilin-type N-terminal cleavage/methylation domain-containing protein</fullName>
    </submittedName>
</protein>
<keyword evidence="1" id="KW-1133">Transmembrane helix</keyword>
<organism evidence="2 3">
    <name type="scientific">Arthrobacter caoxuetaonis</name>
    <dbReference type="NCBI Taxonomy" id="2886935"/>
    <lineage>
        <taxon>Bacteria</taxon>
        <taxon>Bacillati</taxon>
        <taxon>Actinomycetota</taxon>
        <taxon>Actinomycetes</taxon>
        <taxon>Micrococcales</taxon>
        <taxon>Micrococcaceae</taxon>
        <taxon>Arthrobacter</taxon>
    </lineage>
</organism>
<keyword evidence="3" id="KW-1185">Reference proteome</keyword>
<dbReference type="Pfam" id="PF07963">
    <property type="entry name" value="N_methyl"/>
    <property type="match status" value="1"/>
</dbReference>
<dbReference type="NCBIfam" id="TIGR02532">
    <property type="entry name" value="IV_pilin_GFxxxE"/>
    <property type="match status" value="1"/>
</dbReference>
<name>A0A9X1MFR2_9MICC</name>
<dbReference type="AlphaFoldDB" id="A0A9X1MFR2"/>
<keyword evidence="1" id="KW-0472">Membrane</keyword>
<dbReference type="SUPFAM" id="SSF54523">
    <property type="entry name" value="Pili subunits"/>
    <property type="match status" value="1"/>
</dbReference>
<proteinExistence type="predicted"/>